<dbReference type="EMBL" id="JARESE010000030">
    <property type="protein sequence ID" value="MDE8652203.1"/>
    <property type="molecule type" value="Genomic_DNA"/>
</dbReference>
<dbReference type="Proteomes" id="UP001216253">
    <property type="component" value="Unassembled WGS sequence"/>
</dbReference>
<proteinExistence type="predicted"/>
<evidence type="ECO:0000313" key="2">
    <source>
        <dbReference type="Proteomes" id="UP001216253"/>
    </source>
</evidence>
<evidence type="ECO:0000313" key="1">
    <source>
        <dbReference type="EMBL" id="MDE8652203.1"/>
    </source>
</evidence>
<evidence type="ECO:0008006" key="3">
    <source>
        <dbReference type="Google" id="ProtNLM"/>
    </source>
</evidence>
<protein>
    <recommendedName>
        <fullName evidence="3">SGNH/GDSL hydrolase family protein</fullName>
    </recommendedName>
</protein>
<name>A0ABT5WQC2_9SPHN</name>
<comment type="caution">
    <text evidence="1">The sequence shown here is derived from an EMBL/GenBank/DDBJ whole genome shotgun (WGS) entry which is preliminary data.</text>
</comment>
<organism evidence="1 2">
    <name type="scientific">Novosphingobium album</name>
    <name type="common">ex Liu et al. 2023</name>
    <dbReference type="NCBI Taxonomy" id="3031130"/>
    <lineage>
        <taxon>Bacteria</taxon>
        <taxon>Pseudomonadati</taxon>
        <taxon>Pseudomonadota</taxon>
        <taxon>Alphaproteobacteria</taxon>
        <taxon>Sphingomonadales</taxon>
        <taxon>Sphingomonadaceae</taxon>
        <taxon>Novosphingobium</taxon>
    </lineage>
</organism>
<dbReference type="RefSeq" id="WP_275228289.1">
    <property type="nucleotide sequence ID" value="NZ_JARESE010000030.1"/>
</dbReference>
<reference evidence="1 2" key="1">
    <citation type="submission" date="2023-03" db="EMBL/GenBank/DDBJ databases">
        <title>NovoSphingobium album sp. nov. isolated from polycyclic aromatic hydrocarbons- and heavy-metal polluted soil.</title>
        <authorList>
            <person name="Liu Z."/>
            <person name="Wang K."/>
        </authorList>
    </citation>
    <scope>NUCLEOTIDE SEQUENCE [LARGE SCALE GENOMIC DNA]</scope>
    <source>
        <strain evidence="1 2">H3SJ31-1</strain>
    </source>
</reference>
<accession>A0ABT5WQC2</accession>
<keyword evidence="2" id="KW-1185">Reference proteome</keyword>
<gene>
    <name evidence="1" type="ORF">PYV00_10800</name>
</gene>
<sequence length="337" mass="38593">MAFFVACFLTFCGLALLLPHSRYIRYQQLAGSAMAPGVWIFERTRFDRTPIDVAIVGASRTEVAISAPRLQAILSHRLGRPIHVANLAMPKDGRDLHYALTRQLLETHPEVRLIIYSVIEHPSRTGHPAFRSVADSRDVVSEPLLLNPSYLENLAYLPYRQISLFVQTLLPKLFAVRTRFDSHAYWGTDYDSTRSYRSSNGGWVDRDSIRSSKELATSAAREFSIRKPRFLPTSGRDYEYAIERQYTEKIYHLARQHGMKIAFIYLPVYAHAAPIEDLDFYRSKGRYFNASFMAGDFRNYSDYGHANRIGSARVTDWLAGQLSMDDLNRPPSRRSVD</sequence>